<feature type="compositionally biased region" description="Basic residues" evidence="1">
    <location>
        <begin position="1"/>
        <end position="10"/>
    </location>
</feature>
<gene>
    <name evidence="2" type="ORF">LTRI10_LOCUS30826</name>
</gene>
<accession>A0AAV2EW03</accession>
<sequence>MKGVKWKRTIPKAEEREEGDKGGEGDKAGMKQKLPPKPRGISPMELDGMIFFLCSIQKAAKGSQTNPDYELNFIH</sequence>
<evidence type="ECO:0000256" key="1">
    <source>
        <dbReference type="SAM" id="MobiDB-lite"/>
    </source>
</evidence>
<feature type="region of interest" description="Disordered" evidence="1">
    <location>
        <begin position="1"/>
        <end position="42"/>
    </location>
</feature>
<dbReference type="EMBL" id="OZ034818">
    <property type="protein sequence ID" value="CAL1390014.1"/>
    <property type="molecule type" value="Genomic_DNA"/>
</dbReference>
<reference evidence="2 3" key="1">
    <citation type="submission" date="2024-04" db="EMBL/GenBank/DDBJ databases">
        <authorList>
            <person name="Fracassetti M."/>
        </authorList>
    </citation>
    <scope>NUCLEOTIDE SEQUENCE [LARGE SCALE GENOMIC DNA]</scope>
</reference>
<name>A0AAV2EW03_9ROSI</name>
<keyword evidence="3" id="KW-1185">Reference proteome</keyword>
<evidence type="ECO:0000313" key="3">
    <source>
        <dbReference type="Proteomes" id="UP001497516"/>
    </source>
</evidence>
<dbReference type="Proteomes" id="UP001497516">
    <property type="component" value="Chromosome 5"/>
</dbReference>
<feature type="compositionally biased region" description="Basic and acidic residues" evidence="1">
    <location>
        <begin position="11"/>
        <end position="29"/>
    </location>
</feature>
<proteinExistence type="predicted"/>
<dbReference type="AlphaFoldDB" id="A0AAV2EW03"/>
<protein>
    <submittedName>
        <fullName evidence="2">Uncharacterized protein</fullName>
    </submittedName>
</protein>
<evidence type="ECO:0000313" key="2">
    <source>
        <dbReference type="EMBL" id="CAL1390014.1"/>
    </source>
</evidence>
<organism evidence="2 3">
    <name type="scientific">Linum trigynum</name>
    <dbReference type="NCBI Taxonomy" id="586398"/>
    <lineage>
        <taxon>Eukaryota</taxon>
        <taxon>Viridiplantae</taxon>
        <taxon>Streptophyta</taxon>
        <taxon>Embryophyta</taxon>
        <taxon>Tracheophyta</taxon>
        <taxon>Spermatophyta</taxon>
        <taxon>Magnoliopsida</taxon>
        <taxon>eudicotyledons</taxon>
        <taxon>Gunneridae</taxon>
        <taxon>Pentapetalae</taxon>
        <taxon>rosids</taxon>
        <taxon>fabids</taxon>
        <taxon>Malpighiales</taxon>
        <taxon>Linaceae</taxon>
        <taxon>Linum</taxon>
    </lineage>
</organism>